<evidence type="ECO:0000313" key="3">
    <source>
        <dbReference type="EMBL" id="SVC72151.1"/>
    </source>
</evidence>
<keyword evidence="1" id="KW-0808">Transferase</keyword>
<evidence type="ECO:0000256" key="1">
    <source>
        <dbReference type="ARBA" id="ARBA00022679"/>
    </source>
</evidence>
<gene>
    <name evidence="3" type="ORF">METZ01_LOCUS325005</name>
</gene>
<dbReference type="PANTHER" id="PTHR43861">
    <property type="entry name" value="TRANS-ACONITATE 2-METHYLTRANSFERASE-RELATED"/>
    <property type="match status" value="1"/>
</dbReference>
<reference evidence="3" key="1">
    <citation type="submission" date="2018-05" db="EMBL/GenBank/DDBJ databases">
        <authorList>
            <person name="Lanie J.A."/>
            <person name="Ng W.-L."/>
            <person name="Kazmierczak K.M."/>
            <person name="Andrzejewski T.M."/>
            <person name="Davidsen T.M."/>
            <person name="Wayne K.J."/>
            <person name="Tettelin H."/>
            <person name="Glass J.I."/>
            <person name="Rusch D."/>
            <person name="Podicherti R."/>
            <person name="Tsui H.-C.T."/>
            <person name="Winkler M.E."/>
        </authorList>
    </citation>
    <scope>NUCLEOTIDE SEQUENCE</scope>
</reference>
<feature type="domain" description="Methyltransferase" evidence="2">
    <location>
        <begin position="80"/>
        <end position="166"/>
    </location>
</feature>
<dbReference type="Gene3D" id="3.40.50.150">
    <property type="entry name" value="Vaccinia Virus protein VP39"/>
    <property type="match status" value="1"/>
</dbReference>
<evidence type="ECO:0000259" key="2">
    <source>
        <dbReference type="Pfam" id="PF13649"/>
    </source>
</evidence>
<organism evidence="3">
    <name type="scientific">marine metagenome</name>
    <dbReference type="NCBI Taxonomy" id="408172"/>
    <lineage>
        <taxon>unclassified sequences</taxon>
        <taxon>metagenomes</taxon>
        <taxon>ecological metagenomes</taxon>
    </lineage>
</organism>
<accession>A0A382PJP8</accession>
<dbReference type="InterPro" id="IPR029063">
    <property type="entry name" value="SAM-dependent_MTases_sf"/>
</dbReference>
<dbReference type="InterPro" id="IPR041698">
    <property type="entry name" value="Methyltransf_25"/>
</dbReference>
<dbReference type="Pfam" id="PF13649">
    <property type="entry name" value="Methyltransf_25"/>
    <property type="match status" value="1"/>
</dbReference>
<dbReference type="SUPFAM" id="SSF53335">
    <property type="entry name" value="S-adenosyl-L-methionine-dependent methyltransferases"/>
    <property type="match status" value="1"/>
</dbReference>
<protein>
    <recommendedName>
        <fullName evidence="2">Methyltransferase domain-containing protein</fullName>
    </recommendedName>
</protein>
<dbReference type="CDD" id="cd02440">
    <property type="entry name" value="AdoMet_MTases"/>
    <property type="match status" value="1"/>
</dbReference>
<dbReference type="EMBL" id="UINC01107056">
    <property type="protein sequence ID" value="SVC72151.1"/>
    <property type="molecule type" value="Genomic_DNA"/>
</dbReference>
<dbReference type="PANTHER" id="PTHR43861:SF3">
    <property type="entry name" value="PUTATIVE (AFU_ORTHOLOGUE AFUA_2G14390)-RELATED"/>
    <property type="match status" value="1"/>
</dbReference>
<dbReference type="GO" id="GO:0016740">
    <property type="term" value="F:transferase activity"/>
    <property type="evidence" value="ECO:0007669"/>
    <property type="project" value="UniProtKB-KW"/>
</dbReference>
<proteinExistence type="predicted"/>
<sequence>MPMSRFCLIVENTGQYRLVINLTRIYNYIIHKPYLKVYMSFKDKEKWNTKYDGDSYITGKEPCEWLKSHTEFLIKGGKALDIAAGEGRNSVFAASLGYEVVSMDISEIALKKAQRLANEKNVTITTLSTDLDNSSLPENEYDLVLCFNFLERKLFQEIRKTLKSGG</sequence>
<name>A0A382PJP8_9ZZZZ</name>
<feature type="non-terminal residue" evidence="3">
    <location>
        <position position="166"/>
    </location>
</feature>
<dbReference type="AlphaFoldDB" id="A0A382PJP8"/>